<dbReference type="Pfam" id="PF11853">
    <property type="entry name" value="DUF3373"/>
    <property type="match status" value="1"/>
</dbReference>
<evidence type="ECO:0008006" key="3">
    <source>
        <dbReference type="Google" id="ProtNLM"/>
    </source>
</evidence>
<dbReference type="AlphaFoldDB" id="A0A1W1BAI6"/>
<feature type="coiled-coil region" evidence="1">
    <location>
        <begin position="23"/>
        <end position="57"/>
    </location>
</feature>
<evidence type="ECO:0000313" key="2">
    <source>
        <dbReference type="EMBL" id="SFV50600.1"/>
    </source>
</evidence>
<dbReference type="InterPro" id="IPR021803">
    <property type="entry name" value="DUF3373"/>
</dbReference>
<name>A0A1W1BAI6_9ZZZZ</name>
<protein>
    <recommendedName>
        <fullName evidence="3">DUF3373 domain-containing protein</fullName>
    </recommendedName>
</protein>
<reference evidence="2" key="1">
    <citation type="submission" date="2016-10" db="EMBL/GenBank/DDBJ databases">
        <authorList>
            <person name="de Groot N.N."/>
        </authorList>
    </citation>
    <scope>NUCLEOTIDE SEQUENCE</scope>
</reference>
<gene>
    <name evidence="2" type="ORF">MNB_SM-7-1132</name>
</gene>
<proteinExistence type="predicted"/>
<evidence type="ECO:0000256" key="1">
    <source>
        <dbReference type="SAM" id="Coils"/>
    </source>
</evidence>
<accession>A0A1W1BAI6</accession>
<keyword evidence="1" id="KW-0175">Coiled coil</keyword>
<organism evidence="2">
    <name type="scientific">hydrothermal vent metagenome</name>
    <dbReference type="NCBI Taxonomy" id="652676"/>
    <lineage>
        <taxon>unclassified sequences</taxon>
        <taxon>metagenomes</taxon>
        <taxon>ecological metagenomes</taxon>
    </lineage>
</organism>
<dbReference type="EMBL" id="FPHB01000011">
    <property type="protein sequence ID" value="SFV50600.1"/>
    <property type="molecule type" value="Genomic_DNA"/>
</dbReference>
<sequence length="464" mass="52097">MQKVLLSVAVSSLLVSSLFGDDISDLKAQIDTLNKKISKLEKEQKRTKKTLAKVKSHDAHDNIKFDIDFRTSYDYISYKTPEKTYTNDALFSNRLWLGMGYNPTDEMIFKGQLAFNKAFGADTNDRGQGYDGFDWVNNEVLSDNKLKVREAYWLWMPTVGGFKTTLSVGRRPGTNGYLINLRDDDKAKSPLGHIINMEFDGLSASVKLDRYISGSYLKLCVGRGLTNARTRFDKDGLDYAKDSSKLDNMDLVGVLAKLYDDGQYSAMATYYRSFNVPGVDQTTQNLKTLGDMDGAALSVEVQGIGDMINDFLDETIVFASIAWSQTRPDSTGAMLGSTKKESGTSYWIGAQVPNLTGGKFGLEYNHGSKYWRPFTYGEDTMIGSKMATRGDAYEAYWTQPIIKKDGKNIFSMQLRYTYLDYDYTGSNGFFGDYGTPLTIAQAVANGQNPVESAQDLRVYFRYRY</sequence>